<dbReference type="InterPro" id="IPR026444">
    <property type="entry name" value="Secre_tail"/>
</dbReference>
<keyword evidence="6" id="KW-0732">Signal</keyword>
<sequence>MKGLGLWLMAAALATTSVSFAQQNASLPVRANVKELGRIAAAEDKNYRAKRAEAIALARKNGWEIEKTYQDGTHISLQRLDALGMPVYYITYNNASAITTGTDQLWAGGKLGLNLSGASASVTDKMGIWDGGLVRESHVELRGRVAQKDKATKLNDHATHVAGTLIASGQSGMAKGMAHGVKMLHAYDFNNNATEMAEAAQANMLVSNHSYGTIAGWRYNSERKGTDEDPYWEWWGTTQVSETEDYKFGLYDETSVSWDRIAFNAPYFLIVKSGGNNRQEPGPEVGKPYMQRNSNGNFTLVAKRPDNISSNDGYDGIATYGSAKNILTVGAVNNIPGGYNQPSDVKVTNFSSFGPTDDGRIKPDLVGGGEKVLSTTSVSDKSYKVLSGTSMAAPNISGSLLLLQEHYANLHNGQVMRAATLKGLAIHTADEAGNALGPDYIHGWGLLNASRAATMISNAQGTHLMQERRLEQGKTYTFEVVASGAGPLVATISWTDPEGAAHPTASALNNRSPRLVNDLDVRIMHRGKTIMPWVLDPNAPDQPATRGDNVVDNVEQVFIPDPIPGETYTITVGHKRTIQKGPQEYSLLVSGVGGTAYCASAPSSEAGSRISKITFDGITTPFEGCATYRLQDEMLLTFEPGQTKVVSFELGTCGANASKAAKVYVDWNGNGSFEDQGEEAAASDVINGVGVFNASIAAPSFLQPGSSTRLRVVLVETSNPASISPCGTYTRGETQDYIVQVTRPSSDIVLQQVAPVGASLCAGTTQQFLVTLRNNGLREQKDIPVTLEVYRSGAKVATLTTVYTKTLKSFDADEILLTADFQTEAGATYELISSAGAASDAVPENNTLSKTYGVGGNTTAPQVVATRCGGQASYTLTGTGDGTVFWFNTATGGTPIAAGNATSITTSSANGTLYASLNDFSATVGPATKKFASGGGYNQFTPDVIVETQAPMLLESARLYIGNSGKITFTAYNSNGLPVSTRTLTVEATRTSPAPKVQEDDPNDQGAVYYLGLELPDAGTYNIAISYDHPDGATIYRNNAGVTGYPFGVKNVFTITGTTANPGALSYYYYFYDLKVRALGCVSPRVAVPVENGVPIPTPLITRQGLSLQSSVADGNQWYLNDQPIPGATGQTYTPTESGDYSVQAQWQGCVSTRSQTYTFAYQANGRTLKKELVASPNPSSGIFKVQFETEQQEDLYLRVTDMLGHEIYSRQVTGFNGFYEADIDLSARSSGIYLLRVKFANQTYTQKLVLQR</sequence>
<dbReference type="CDD" id="cd04842">
    <property type="entry name" value="Peptidases_S8_Kp43_protease"/>
    <property type="match status" value="1"/>
</dbReference>
<evidence type="ECO:0000256" key="1">
    <source>
        <dbReference type="ARBA" id="ARBA00011073"/>
    </source>
</evidence>
<proteinExistence type="inferred from homology"/>
<feature type="active site" description="Charge relay system" evidence="5">
    <location>
        <position position="157"/>
    </location>
</feature>
<dbReference type="InterPro" id="IPR008979">
    <property type="entry name" value="Galactose-bd-like_sf"/>
</dbReference>
<evidence type="ECO:0000313" key="10">
    <source>
        <dbReference type="EMBL" id="GGG08783.1"/>
    </source>
</evidence>
<dbReference type="InterPro" id="IPR023828">
    <property type="entry name" value="Peptidase_S8_Ser-AS"/>
</dbReference>
<evidence type="ECO:0000256" key="5">
    <source>
        <dbReference type="PROSITE-ProRule" id="PRU01240"/>
    </source>
</evidence>
<evidence type="ECO:0000256" key="2">
    <source>
        <dbReference type="ARBA" id="ARBA00022670"/>
    </source>
</evidence>
<keyword evidence="3 5" id="KW-0378">Hydrolase</keyword>
<dbReference type="PANTHER" id="PTHR43399:SF4">
    <property type="entry name" value="CELL WALL-ASSOCIATED PROTEASE"/>
    <property type="match status" value="1"/>
</dbReference>
<dbReference type="NCBIfam" id="TIGR04183">
    <property type="entry name" value="Por_Secre_tail"/>
    <property type="match status" value="1"/>
</dbReference>
<dbReference type="InterPro" id="IPR036852">
    <property type="entry name" value="Peptidase_S8/S53_dom_sf"/>
</dbReference>
<dbReference type="Proteomes" id="UP000634043">
    <property type="component" value="Unassembled WGS sequence"/>
</dbReference>
<dbReference type="InterPro" id="IPR051048">
    <property type="entry name" value="Peptidase_S8/S53_subtilisin"/>
</dbReference>
<keyword evidence="4 5" id="KW-0720">Serine protease</keyword>
<evidence type="ECO:0000256" key="6">
    <source>
        <dbReference type="SAM" id="SignalP"/>
    </source>
</evidence>
<feature type="signal peptide" evidence="6">
    <location>
        <begin position="1"/>
        <end position="21"/>
    </location>
</feature>
<comment type="caution">
    <text evidence="10">The sequence shown here is derived from an EMBL/GenBank/DDBJ whole genome shotgun (WGS) entry which is preliminary data.</text>
</comment>
<feature type="domain" description="Peptidase S8/S53" evidence="7">
    <location>
        <begin position="142"/>
        <end position="445"/>
    </location>
</feature>
<dbReference type="Gene3D" id="3.40.50.200">
    <property type="entry name" value="Peptidase S8/S53 domain"/>
    <property type="match status" value="1"/>
</dbReference>
<dbReference type="Pfam" id="PF00082">
    <property type="entry name" value="Peptidase_S8"/>
    <property type="match status" value="1"/>
</dbReference>
<evidence type="ECO:0000259" key="8">
    <source>
        <dbReference type="Pfam" id="PF18962"/>
    </source>
</evidence>
<dbReference type="PRINTS" id="PR00723">
    <property type="entry name" value="SUBTILISIN"/>
</dbReference>
<dbReference type="PANTHER" id="PTHR43399">
    <property type="entry name" value="SUBTILISIN-RELATED"/>
    <property type="match status" value="1"/>
</dbReference>
<dbReference type="InterPro" id="IPR015500">
    <property type="entry name" value="Peptidase_S8_subtilisin-rel"/>
</dbReference>
<feature type="domain" description="Secretion system C-terminal sorting" evidence="8">
    <location>
        <begin position="1177"/>
        <end position="1250"/>
    </location>
</feature>
<feature type="domain" description="GEVED" evidence="9">
    <location>
        <begin position="662"/>
        <end position="740"/>
    </location>
</feature>
<evidence type="ECO:0000259" key="9">
    <source>
        <dbReference type="Pfam" id="PF20009"/>
    </source>
</evidence>
<feature type="chain" id="PRO_5046102938" description="T9SS C-terminal target domain-containing protein" evidence="6">
    <location>
        <begin position="22"/>
        <end position="1253"/>
    </location>
</feature>
<name>A0ABQ1W0H9_9BACT</name>
<organism evidence="10 11">
    <name type="scientific">Pontibacter amylolyticus</name>
    <dbReference type="NCBI Taxonomy" id="1424080"/>
    <lineage>
        <taxon>Bacteria</taxon>
        <taxon>Pseudomonadati</taxon>
        <taxon>Bacteroidota</taxon>
        <taxon>Cytophagia</taxon>
        <taxon>Cytophagales</taxon>
        <taxon>Hymenobacteraceae</taxon>
        <taxon>Pontibacter</taxon>
    </lineage>
</organism>
<dbReference type="SUPFAM" id="SSF49785">
    <property type="entry name" value="Galactose-binding domain-like"/>
    <property type="match status" value="1"/>
</dbReference>
<evidence type="ECO:0000256" key="4">
    <source>
        <dbReference type="ARBA" id="ARBA00022825"/>
    </source>
</evidence>
<comment type="similarity">
    <text evidence="1 5">Belongs to the peptidase S8 family.</text>
</comment>
<dbReference type="Gene3D" id="2.60.120.380">
    <property type="match status" value="1"/>
</dbReference>
<evidence type="ECO:0000313" key="11">
    <source>
        <dbReference type="Proteomes" id="UP000634043"/>
    </source>
</evidence>
<feature type="active site" description="Charge relay system" evidence="5">
    <location>
        <position position="390"/>
    </location>
</feature>
<dbReference type="InterPro" id="IPR000209">
    <property type="entry name" value="Peptidase_S8/S53_dom"/>
</dbReference>
<gene>
    <name evidence="10" type="ORF">GCM10011323_11670</name>
</gene>
<evidence type="ECO:0000256" key="3">
    <source>
        <dbReference type="ARBA" id="ARBA00022801"/>
    </source>
</evidence>
<reference evidence="11" key="1">
    <citation type="journal article" date="2019" name="Int. J. Syst. Evol. Microbiol.">
        <title>The Global Catalogue of Microorganisms (GCM) 10K type strain sequencing project: providing services to taxonomists for standard genome sequencing and annotation.</title>
        <authorList>
            <consortium name="The Broad Institute Genomics Platform"/>
            <consortium name="The Broad Institute Genome Sequencing Center for Infectious Disease"/>
            <person name="Wu L."/>
            <person name="Ma J."/>
        </authorList>
    </citation>
    <scope>NUCLEOTIDE SEQUENCE [LARGE SCALE GENOMIC DNA]</scope>
    <source>
        <strain evidence="11">CGMCC 1.12749</strain>
    </source>
</reference>
<dbReference type="InterPro" id="IPR034058">
    <property type="entry name" value="TagA/B/C/D_pept_dom"/>
</dbReference>
<evidence type="ECO:0000259" key="7">
    <source>
        <dbReference type="Pfam" id="PF00082"/>
    </source>
</evidence>
<keyword evidence="11" id="KW-1185">Reference proteome</keyword>
<dbReference type="RefSeq" id="WP_188500595.1">
    <property type="nucleotide sequence ID" value="NZ_BMFP01000002.1"/>
</dbReference>
<protein>
    <recommendedName>
        <fullName evidence="12">T9SS C-terminal target domain-containing protein</fullName>
    </recommendedName>
</protein>
<dbReference type="PROSITE" id="PS51892">
    <property type="entry name" value="SUBTILASE"/>
    <property type="match status" value="1"/>
</dbReference>
<dbReference type="SUPFAM" id="SSF52743">
    <property type="entry name" value="Subtilisin-like"/>
    <property type="match status" value="1"/>
</dbReference>
<evidence type="ECO:0008006" key="12">
    <source>
        <dbReference type="Google" id="ProtNLM"/>
    </source>
</evidence>
<accession>A0ABQ1W0H9</accession>
<dbReference type="InterPro" id="IPR045474">
    <property type="entry name" value="GEVED"/>
</dbReference>
<keyword evidence="2 5" id="KW-0645">Protease</keyword>
<feature type="active site" description="Charge relay system" evidence="5">
    <location>
        <position position="130"/>
    </location>
</feature>
<dbReference type="Pfam" id="PF20009">
    <property type="entry name" value="GEVED"/>
    <property type="match status" value="1"/>
</dbReference>
<dbReference type="EMBL" id="BMFP01000002">
    <property type="protein sequence ID" value="GGG08783.1"/>
    <property type="molecule type" value="Genomic_DNA"/>
</dbReference>
<dbReference type="Pfam" id="PF18962">
    <property type="entry name" value="Por_Secre_tail"/>
    <property type="match status" value="1"/>
</dbReference>
<dbReference type="PROSITE" id="PS00138">
    <property type="entry name" value="SUBTILASE_SER"/>
    <property type="match status" value="1"/>
</dbReference>